<dbReference type="Pfam" id="PF18718">
    <property type="entry name" value="CxC5"/>
    <property type="match status" value="1"/>
</dbReference>
<keyword evidence="6" id="KW-1185">Reference proteome</keyword>
<feature type="region of interest" description="Disordered" evidence="1">
    <location>
        <begin position="307"/>
        <end position="336"/>
    </location>
</feature>
<evidence type="ECO:0000313" key="6">
    <source>
        <dbReference type="Proteomes" id="UP000256964"/>
    </source>
</evidence>
<dbReference type="InterPro" id="IPR041539">
    <property type="entry name" value="CxC5"/>
</dbReference>
<accession>A0A371CPU3</accession>
<evidence type="ECO:0000313" key="5">
    <source>
        <dbReference type="EMBL" id="RDX42272.1"/>
    </source>
</evidence>
<feature type="domain" description="CxC5 like cysteine cluster associated with KDZ" evidence="3">
    <location>
        <begin position="20"/>
        <end position="136"/>
    </location>
</feature>
<dbReference type="EMBL" id="KZ857489">
    <property type="protein sequence ID" value="RDX42272.1"/>
    <property type="molecule type" value="Genomic_DNA"/>
</dbReference>
<evidence type="ECO:0000256" key="2">
    <source>
        <dbReference type="SAM" id="SignalP"/>
    </source>
</evidence>
<feature type="signal peptide" evidence="2">
    <location>
        <begin position="1"/>
        <end position="24"/>
    </location>
</feature>
<gene>
    <name evidence="5" type="ORF">OH76DRAFT_1363125</name>
</gene>
<name>A0A371CPU3_9APHY</name>
<dbReference type="InterPro" id="IPR040898">
    <property type="entry name" value="CxC6"/>
</dbReference>
<sequence length="523" mass="59897">MYSVVWHWCGILTSFSGVEVMISARNTCATSGCARYGKYLGQRRDYPGHLYTRKRGVLPVRITSMYCRGCHTTYRPNYSVCNAQQEDAERRYYEGIPDVLEISEHSYVERELVGLFRAQMCFAHASADVVARVYNLGLSDSTAQDLSGELVWNAFYLHALLDFKHRRSEHLELPHNGAQTSRRGEQAADERNRLMTGTGQPLWAHACDDCERIIRPPPDDPSAPWQRLSACVMDGVTVGHPRCNAPRCEERLRSPRDRYCQSHAGEGGKCAMDGCSNAVSGGFRTCDTAEHRAYEIERRQKGQAIFRPRLHHSQKQPSDRRRAKAKNASKTPRAPRIKTSLTRRWTHNEQLMVRCCGIVISRATFFESEGPANALRFVLATFPDHFPRARPSFLFYDNNCHLLRHIRTQKTPGLERTAFPVDVFHATTKHTDSDEFCVNNCNPALFPELYNDLMEWIFNSSAAEQVNVWFGKFIAVVREMNEVHYNFFLDEMITVYNAYREVVLAKKGKHPRLVPVEELKLPL</sequence>
<dbReference type="STRING" id="139420.A0A371CPU3"/>
<organism evidence="5 6">
    <name type="scientific">Lentinus brumalis</name>
    <dbReference type="NCBI Taxonomy" id="2498619"/>
    <lineage>
        <taxon>Eukaryota</taxon>
        <taxon>Fungi</taxon>
        <taxon>Dikarya</taxon>
        <taxon>Basidiomycota</taxon>
        <taxon>Agaricomycotina</taxon>
        <taxon>Agaricomycetes</taxon>
        <taxon>Polyporales</taxon>
        <taxon>Polyporaceae</taxon>
        <taxon>Lentinus</taxon>
    </lineage>
</organism>
<dbReference type="AlphaFoldDB" id="A0A371CPU3"/>
<feature type="domain" description="CxC6 like cysteine cluster associated with KDZ" evidence="4">
    <location>
        <begin position="232"/>
        <end position="295"/>
    </location>
</feature>
<evidence type="ECO:0000259" key="4">
    <source>
        <dbReference type="Pfam" id="PF18721"/>
    </source>
</evidence>
<reference evidence="5 6" key="1">
    <citation type="journal article" date="2018" name="Biotechnol. Biofuels">
        <title>Integrative visual omics of the white-rot fungus Polyporus brumalis exposes the biotechnological potential of its oxidative enzymes for delignifying raw plant biomass.</title>
        <authorList>
            <person name="Miyauchi S."/>
            <person name="Rancon A."/>
            <person name="Drula E."/>
            <person name="Hage H."/>
            <person name="Chaduli D."/>
            <person name="Favel A."/>
            <person name="Grisel S."/>
            <person name="Henrissat B."/>
            <person name="Herpoel-Gimbert I."/>
            <person name="Ruiz-Duenas F.J."/>
            <person name="Chevret D."/>
            <person name="Hainaut M."/>
            <person name="Lin J."/>
            <person name="Wang M."/>
            <person name="Pangilinan J."/>
            <person name="Lipzen A."/>
            <person name="Lesage-Meessen L."/>
            <person name="Navarro D."/>
            <person name="Riley R."/>
            <person name="Grigoriev I.V."/>
            <person name="Zhou S."/>
            <person name="Raouche S."/>
            <person name="Rosso M.N."/>
        </authorList>
    </citation>
    <scope>NUCLEOTIDE SEQUENCE [LARGE SCALE GENOMIC DNA]</scope>
    <source>
        <strain evidence="5 6">BRFM 1820</strain>
    </source>
</reference>
<evidence type="ECO:0000259" key="3">
    <source>
        <dbReference type="Pfam" id="PF18718"/>
    </source>
</evidence>
<dbReference type="Proteomes" id="UP000256964">
    <property type="component" value="Unassembled WGS sequence"/>
</dbReference>
<evidence type="ECO:0008006" key="7">
    <source>
        <dbReference type="Google" id="ProtNLM"/>
    </source>
</evidence>
<dbReference type="Pfam" id="PF18721">
    <property type="entry name" value="CxC6"/>
    <property type="match status" value="1"/>
</dbReference>
<keyword evidence="2" id="KW-0732">Signal</keyword>
<dbReference type="OrthoDB" id="2800707at2759"/>
<protein>
    <recommendedName>
        <fullName evidence="7">CxC6 like cysteine cluster associated with KDZ domain-containing protein</fullName>
    </recommendedName>
</protein>
<feature type="chain" id="PRO_5016868359" description="CxC6 like cysteine cluster associated with KDZ domain-containing protein" evidence="2">
    <location>
        <begin position="25"/>
        <end position="523"/>
    </location>
</feature>
<proteinExistence type="predicted"/>
<evidence type="ECO:0000256" key="1">
    <source>
        <dbReference type="SAM" id="MobiDB-lite"/>
    </source>
</evidence>